<sequence length="224" mass="23919">MKILAQTAVSGVVGLVFFGVLLFGPAGTFDYWQAWVFIAVFVVTTLVPSSWLAVHDPEALRRRMKAGPTAETRPVQRFAMTGSVAVSVAVAVVSAFDHRFGWSEVPVAVVIAGNLAVLLGLGAAEFVVIQNRYAAATVTVEAGQPVVSTGLYAVVRHPMYAGALVMMAGMPLALGSYWGLVPMLAGVPVLAVRILDEEKLLAAELAGYREYAQSVRYRLIPGLW</sequence>
<evidence type="ECO:0000313" key="6">
    <source>
        <dbReference type="EMBL" id="ABG10104.1"/>
    </source>
</evidence>
<evidence type="ECO:0000256" key="1">
    <source>
        <dbReference type="ARBA" id="ARBA00004127"/>
    </source>
</evidence>
<feature type="transmembrane region" description="Helical" evidence="5">
    <location>
        <begin position="150"/>
        <end position="170"/>
    </location>
</feature>
<dbReference type="EMBL" id="CP000384">
    <property type="protein sequence ID" value="ABG10104.1"/>
    <property type="molecule type" value="Genomic_DNA"/>
</dbReference>
<evidence type="ECO:0000256" key="2">
    <source>
        <dbReference type="ARBA" id="ARBA00022692"/>
    </source>
</evidence>
<keyword evidence="3 5" id="KW-1133">Transmembrane helix</keyword>
<dbReference type="GO" id="GO:0008168">
    <property type="term" value="F:methyltransferase activity"/>
    <property type="evidence" value="ECO:0007669"/>
    <property type="project" value="UniProtKB-KW"/>
</dbReference>
<proteinExistence type="predicted"/>
<dbReference type="Gene3D" id="1.20.120.1630">
    <property type="match status" value="1"/>
</dbReference>
<keyword evidence="4 5" id="KW-0472">Membrane</keyword>
<feature type="transmembrane region" description="Helical" evidence="5">
    <location>
        <begin position="108"/>
        <end position="129"/>
    </location>
</feature>
<dbReference type="Pfam" id="PF04191">
    <property type="entry name" value="PEMT"/>
    <property type="match status" value="1"/>
</dbReference>
<comment type="subcellular location">
    <subcellularLocation>
        <location evidence="1">Endomembrane system</location>
        <topology evidence="1">Multi-pass membrane protein</topology>
    </subcellularLocation>
</comment>
<dbReference type="KEGG" id="mmc:Mmcs_3999"/>
<dbReference type="PANTHER" id="PTHR43847">
    <property type="entry name" value="BLL3993 PROTEIN"/>
    <property type="match status" value="1"/>
</dbReference>
<dbReference type="PANTHER" id="PTHR43847:SF1">
    <property type="entry name" value="BLL3993 PROTEIN"/>
    <property type="match status" value="1"/>
</dbReference>
<evidence type="ECO:0000256" key="3">
    <source>
        <dbReference type="ARBA" id="ARBA00022989"/>
    </source>
</evidence>
<feature type="transmembrane region" description="Helical" evidence="5">
    <location>
        <begin position="75"/>
        <end position="96"/>
    </location>
</feature>
<gene>
    <name evidence="6" type="ordered locus">Mmcs_3999</name>
</gene>
<accession>A0A5Q5BP05</accession>
<evidence type="ECO:0000256" key="5">
    <source>
        <dbReference type="SAM" id="Phobius"/>
    </source>
</evidence>
<keyword evidence="2 5" id="KW-0812">Transmembrane</keyword>
<dbReference type="GO" id="GO:0032259">
    <property type="term" value="P:methylation"/>
    <property type="evidence" value="ECO:0007669"/>
    <property type="project" value="UniProtKB-KW"/>
</dbReference>
<dbReference type="InterPro" id="IPR052527">
    <property type="entry name" value="Metal_cation-efflux_comp"/>
</dbReference>
<dbReference type="InterPro" id="IPR007318">
    <property type="entry name" value="Phopholipid_MeTrfase"/>
</dbReference>
<evidence type="ECO:0000256" key="4">
    <source>
        <dbReference type="ARBA" id="ARBA00023136"/>
    </source>
</evidence>
<protein>
    <submittedName>
        <fullName evidence="6">Isoprenylcysteine carboxyl methyltransferase</fullName>
    </submittedName>
</protein>
<keyword evidence="6" id="KW-0489">Methyltransferase</keyword>
<feature type="transmembrane region" description="Helical" evidence="5">
    <location>
        <begin position="7"/>
        <end position="26"/>
    </location>
</feature>
<name>A0A5Q5BP05_MYCSS</name>
<dbReference type="GO" id="GO:0012505">
    <property type="term" value="C:endomembrane system"/>
    <property type="evidence" value="ECO:0007669"/>
    <property type="project" value="UniProtKB-SubCell"/>
</dbReference>
<organism evidence="6">
    <name type="scientific">Mycobacterium sp. (strain MCS)</name>
    <dbReference type="NCBI Taxonomy" id="164756"/>
    <lineage>
        <taxon>Bacteria</taxon>
        <taxon>Bacillati</taxon>
        <taxon>Actinomycetota</taxon>
        <taxon>Actinomycetes</taxon>
        <taxon>Mycobacteriales</taxon>
        <taxon>Mycobacteriaceae</taxon>
        <taxon>Mycobacterium</taxon>
    </lineage>
</organism>
<reference evidence="6" key="1">
    <citation type="submission" date="2006-06" db="EMBL/GenBank/DDBJ databases">
        <title>Complete sequence of chromosome of Mycobacterium sp. MCS.</title>
        <authorList>
            <consortium name="US DOE Joint Genome Institute"/>
            <person name="Copeland A."/>
            <person name="Lucas S."/>
            <person name="Lapidus A."/>
            <person name="Barry K."/>
            <person name="Detter J.C."/>
            <person name="Glavina del Rio T."/>
            <person name="Hammon N."/>
            <person name="Israni S."/>
            <person name="Dalin E."/>
            <person name="Tice H."/>
            <person name="Pitluck S."/>
            <person name="Martinez M."/>
            <person name="Schmutz J."/>
            <person name="Larimer F."/>
            <person name="Land M."/>
            <person name="Hauser L."/>
            <person name="Kyrpides N."/>
            <person name="Kim E."/>
            <person name="Miller C.D."/>
            <person name="Hughes J.E."/>
            <person name="Anderson A.J."/>
            <person name="Sims R.C."/>
            <person name="Richardson P."/>
        </authorList>
    </citation>
    <scope>NUCLEOTIDE SEQUENCE [LARGE SCALE GENOMIC DNA]</scope>
    <source>
        <strain evidence="6">MCS</strain>
    </source>
</reference>
<keyword evidence="6" id="KW-0808">Transferase</keyword>
<dbReference type="AlphaFoldDB" id="A0A5Q5BP05"/>
<feature type="transmembrane region" description="Helical" evidence="5">
    <location>
        <begin position="32"/>
        <end position="54"/>
    </location>
</feature>